<feature type="binding site" evidence="8">
    <location>
        <position position="224"/>
    </location>
    <ligand>
        <name>Mg(2+)</name>
        <dbReference type="ChEBI" id="CHEBI:18420"/>
        <label>2</label>
    </ligand>
</feature>
<dbReference type="InterPro" id="IPR005940">
    <property type="entry name" value="Anthranilate_Pribosyl_Tfrase"/>
</dbReference>
<feature type="binding site" evidence="8">
    <location>
        <position position="225"/>
    </location>
    <ligand>
        <name>Mg(2+)</name>
        <dbReference type="ChEBI" id="CHEBI:18420"/>
        <label>2</label>
    </ligand>
</feature>
<keyword evidence="4 8" id="KW-0328">Glycosyltransferase</keyword>
<evidence type="ECO:0000256" key="7">
    <source>
        <dbReference type="ARBA" id="ARBA00023141"/>
    </source>
</evidence>
<feature type="binding site" evidence="8">
    <location>
        <position position="166"/>
    </location>
    <ligand>
        <name>anthranilate</name>
        <dbReference type="ChEBI" id="CHEBI:16567"/>
        <label>2</label>
    </ligand>
</feature>
<dbReference type="Pfam" id="PF02885">
    <property type="entry name" value="Glycos_trans_3N"/>
    <property type="match status" value="1"/>
</dbReference>
<dbReference type="PANTHER" id="PTHR43285">
    <property type="entry name" value="ANTHRANILATE PHOSPHORIBOSYLTRANSFERASE"/>
    <property type="match status" value="1"/>
</dbReference>
<comment type="subunit">
    <text evidence="8">Homodimer.</text>
</comment>
<feature type="binding site" evidence="8">
    <location>
        <begin position="90"/>
        <end position="93"/>
    </location>
    <ligand>
        <name>5-phospho-alpha-D-ribose 1-diphosphate</name>
        <dbReference type="ChEBI" id="CHEBI:58017"/>
    </ligand>
</feature>
<evidence type="ECO:0000256" key="8">
    <source>
        <dbReference type="HAMAP-Rule" id="MF_00211"/>
    </source>
</evidence>
<keyword evidence="12" id="KW-1185">Reference proteome</keyword>
<dbReference type="Proteomes" id="UP001596408">
    <property type="component" value="Unassembled WGS sequence"/>
</dbReference>
<dbReference type="HAMAP" id="MF_00211">
    <property type="entry name" value="TrpD"/>
    <property type="match status" value="1"/>
</dbReference>
<keyword evidence="6 8" id="KW-0822">Tryptophan biosynthesis</keyword>
<dbReference type="InterPro" id="IPR036320">
    <property type="entry name" value="Glycosyl_Trfase_fam3_N_dom_sf"/>
</dbReference>
<keyword evidence="8" id="KW-0479">Metal-binding</keyword>
<feature type="domain" description="Glycosyl transferase family 3 N-terminal" evidence="10">
    <location>
        <begin position="4"/>
        <end position="65"/>
    </location>
</feature>
<dbReference type="FunFam" id="3.40.1030.10:FF:000002">
    <property type="entry name" value="Anthranilate phosphoribosyltransferase"/>
    <property type="match status" value="1"/>
</dbReference>
<evidence type="ECO:0000256" key="3">
    <source>
        <dbReference type="ARBA" id="ARBA00022605"/>
    </source>
</evidence>
<feature type="binding site" evidence="8">
    <location>
        <position position="111"/>
    </location>
    <ligand>
        <name>anthranilate</name>
        <dbReference type="ChEBI" id="CHEBI:16567"/>
        <label>1</label>
    </ligand>
</feature>
<evidence type="ECO:0000256" key="4">
    <source>
        <dbReference type="ARBA" id="ARBA00022676"/>
    </source>
</evidence>
<feature type="binding site" evidence="8">
    <location>
        <position position="88"/>
    </location>
    <ligand>
        <name>5-phospho-alpha-D-ribose 1-diphosphate</name>
        <dbReference type="ChEBI" id="CHEBI:58017"/>
    </ligand>
</feature>
<accession>A0ABD5TXX4</accession>
<dbReference type="InterPro" id="IPR035902">
    <property type="entry name" value="Nuc_phospho_transferase"/>
</dbReference>
<evidence type="ECO:0000256" key="5">
    <source>
        <dbReference type="ARBA" id="ARBA00022679"/>
    </source>
</evidence>
<gene>
    <name evidence="8 11" type="primary">trpD</name>
    <name evidence="11" type="ORF">ACFQEV_04835</name>
</gene>
<reference evidence="11 12" key="1">
    <citation type="journal article" date="2019" name="Int. J. Syst. Evol. Microbiol.">
        <title>The Global Catalogue of Microorganisms (GCM) 10K type strain sequencing project: providing services to taxonomists for standard genome sequencing and annotation.</title>
        <authorList>
            <consortium name="The Broad Institute Genomics Platform"/>
            <consortium name="The Broad Institute Genome Sequencing Center for Infectious Disease"/>
            <person name="Wu L."/>
            <person name="Ma J."/>
        </authorList>
    </citation>
    <scope>NUCLEOTIDE SEQUENCE [LARGE SCALE GENOMIC DNA]</scope>
    <source>
        <strain evidence="11 12">YIM 94188</strain>
    </source>
</reference>
<evidence type="ECO:0000259" key="10">
    <source>
        <dbReference type="Pfam" id="PF02885"/>
    </source>
</evidence>
<name>A0ABD5TXX4_9EURY</name>
<dbReference type="SUPFAM" id="SSF47648">
    <property type="entry name" value="Nucleoside phosphorylase/phosphoribosyltransferase N-terminal domain"/>
    <property type="match status" value="1"/>
</dbReference>
<evidence type="ECO:0000256" key="1">
    <source>
        <dbReference type="ARBA" id="ARBA00004907"/>
    </source>
</evidence>
<feature type="binding site" evidence="8">
    <location>
        <position position="80"/>
    </location>
    <ligand>
        <name>anthranilate</name>
        <dbReference type="ChEBI" id="CHEBI:16567"/>
        <label>1</label>
    </ligand>
</feature>
<comment type="cofactor">
    <cofactor evidence="8">
        <name>Mg(2+)</name>
        <dbReference type="ChEBI" id="CHEBI:18420"/>
    </cofactor>
    <text evidence="8">Binds 2 magnesium ions per monomer.</text>
</comment>
<feature type="binding site" evidence="8">
    <location>
        <position position="120"/>
    </location>
    <ligand>
        <name>5-phospho-alpha-D-ribose 1-diphosphate</name>
        <dbReference type="ChEBI" id="CHEBI:58017"/>
    </ligand>
</feature>
<feature type="binding site" evidence="8">
    <location>
        <position position="80"/>
    </location>
    <ligand>
        <name>5-phospho-alpha-D-ribose 1-diphosphate</name>
        <dbReference type="ChEBI" id="CHEBI:58017"/>
    </ligand>
</feature>
<proteinExistence type="inferred from homology"/>
<feature type="binding site" evidence="8">
    <location>
        <begin position="108"/>
        <end position="116"/>
    </location>
    <ligand>
        <name>5-phospho-alpha-D-ribose 1-diphosphate</name>
        <dbReference type="ChEBI" id="CHEBI:58017"/>
    </ligand>
</feature>
<evidence type="ECO:0000313" key="12">
    <source>
        <dbReference type="Proteomes" id="UP001596408"/>
    </source>
</evidence>
<organism evidence="11 12">
    <name type="scientific">Halopelagius fulvigenes</name>
    <dbReference type="NCBI Taxonomy" id="1198324"/>
    <lineage>
        <taxon>Archaea</taxon>
        <taxon>Methanobacteriati</taxon>
        <taxon>Methanobacteriota</taxon>
        <taxon>Stenosarchaea group</taxon>
        <taxon>Halobacteria</taxon>
        <taxon>Halobacteriales</taxon>
        <taxon>Haloferacaceae</taxon>
    </lineage>
</organism>
<dbReference type="NCBIfam" id="TIGR01245">
    <property type="entry name" value="trpD"/>
    <property type="match status" value="1"/>
</dbReference>
<keyword evidence="8" id="KW-0460">Magnesium</keyword>
<feature type="binding site" evidence="8">
    <location>
        <position position="225"/>
    </location>
    <ligand>
        <name>Mg(2+)</name>
        <dbReference type="ChEBI" id="CHEBI:18420"/>
        <label>1</label>
    </ligand>
</feature>
<evidence type="ECO:0000259" key="9">
    <source>
        <dbReference type="Pfam" id="PF00591"/>
    </source>
</evidence>
<evidence type="ECO:0000313" key="11">
    <source>
        <dbReference type="EMBL" id="MFC6824322.1"/>
    </source>
</evidence>
<dbReference type="InterPro" id="IPR017459">
    <property type="entry name" value="Glycosyl_Trfase_fam3_N_dom"/>
</dbReference>
<protein>
    <recommendedName>
        <fullName evidence="2 8">Anthranilate phosphoribosyltransferase</fullName>
        <ecNumber evidence="2 8">2.4.2.18</ecNumber>
    </recommendedName>
</protein>
<comment type="similarity">
    <text evidence="8">Belongs to the anthranilate phosphoribosyltransferase family.</text>
</comment>
<comment type="function">
    <text evidence="8">Catalyzes the transfer of the phosphoribosyl group of 5-phosphorylribose-1-pyrophosphate (PRPP) to anthranilate to yield N-(5'-phosphoribosyl)-anthranilate (PRA).</text>
</comment>
<feature type="domain" description="Glycosyl transferase family 3" evidence="9">
    <location>
        <begin position="73"/>
        <end position="323"/>
    </location>
</feature>
<comment type="caution">
    <text evidence="11">The sequence shown here is derived from an EMBL/GenBank/DDBJ whole genome shotgun (WGS) entry which is preliminary data.</text>
</comment>
<keyword evidence="7 8" id="KW-0057">Aromatic amino acid biosynthesis</keyword>
<feature type="binding site" evidence="8">
    <location>
        <begin position="83"/>
        <end position="84"/>
    </location>
    <ligand>
        <name>5-phospho-alpha-D-ribose 1-diphosphate</name>
        <dbReference type="ChEBI" id="CHEBI:58017"/>
    </ligand>
</feature>
<dbReference type="GO" id="GO:0000162">
    <property type="term" value="P:L-tryptophan biosynthetic process"/>
    <property type="evidence" value="ECO:0007669"/>
    <property type="project" value="UniProtKB-UniRule"/>
</dbReference>
<feature type="binding site" evidence="8">
    <location>
        <position position="92"/>
    </location>
    <ligand>
        <name>Mg(2+)</name>
        <dbReference type="ChEBI" id="CHEBI:18420"/>
        <label>1</label>
    </ligand>
</feature>
<dbReference type="PANTHER" id="PTHR43285:SF2">
    <property type="entry name" value="ANTHRANILATE PHOSPHORIBOSYLTRANSFERASE"/>
    <property type="match status" value="1"/>
</dbReference>
<dbReference type="RefSeq" id="WP_379693097.1">
    <property type="nucleotide sequence ID" value="NZ_JBHSXH010000009.1"/>
</dbReference>
<dbReference type="Gene3D" id="3.40.1030.10">
    <property type="entry name" value="Nucleoside phosphorylase/phosphoribosyltransferase catalytic domain"/>
    <property type="match status" value="1"/>
</dbReference>
<comment type="caution">
    <text evidence="8">Lacks conserved residue(s) required for the propagation of feature annotation.</text>
</comment>
<keyword evidence="3 8" id="KW-0028">Amino-acid biosynthesis</keyword>
<dbReference type="EC" id="2.4.2.18" evidence="2 8"/>
<comment type="pathway">
    <text evidence="1 8">Amino-acid biosynthesis; L-tryptophan biosynthesis; L-tryptophan from chorismate: step 2/5.</text>
</comment>
<dbReference type="Pfam" id="PF00591">
    <property type="entry name" value="Glycos_transf_3"/>
    <property type="match status" value="1"/>
</dbReference>
<comment type="catalytic activity">
    <reaction evidence="8">
        <text>N-(5-phospho-beta-D-ribosyl)anthranilate + diphosphate = 5-phospho-alpha-D-ribose 1-diphosphate + anthranilate</text>
        <dbReference type="Rhea" id="RHEA:11768"/>
        <dbReference type="ChEBI" id="CHEBI:16567"/>
        <dbReference type="ChEBI" id="CHEBI:18277"/>
        <dbReference type="ChEBI" id="CHEBI:33019"/>
        <dbReference type="ChEBI" id="CHEBI:58017"/>
        <dbReference type="EC" id="2.4.2.18"/>
    </reaction>
</comment>
<keyword evidence="5 8" id="KW-0808">Transferase</keyword>
<evidence type="ECO:0000256" key="6">
    <source>
        <dbReference type="ARBA" id="ARBA00022822"/>
    </source>
</evidence>
<dbReference type="GO" id="GO:0000287">
    <property type="term" value="F:magnesium ion binding"/>
    <property type="evidence" value="ECO:0007669"/>
    <property type="project" value="UniProtKB-UniRule"/>
</dbReference>
<dbReference type="GO" id="GO:0004048">
    <property type="term" value="F:anthranilate phosphoribosyltransferase activity"/>
    <property type="evidence" value="ECO:0007669"/>
    <property type="project" value="UniProtKB-UniRule"/>
</dbReference>
<sequence length="349" mass="35734">MTLQDYIERATEGEDLTLEQSREAARLVFEDATEAQIGALLAALRAKGETESEIAGFARGMRDAARTIEPDRTPLVDTCGTGGDDYDTINVSTTSAIVASGAGAAVAKHGNYSVSSSSGSADVLDVAGVNVEAEPPSVEAAIERDGIGFMLAPVFHPAMKAVIGPRKELGMRTVFNVLGPLTNPAGAEAQVVGVYDPDLVPLLANALTEMPVERALVVHGAGMDEIALHDETVVAEVDGNSVEEYTISPEDIGLESAPVEAVGGGTPQENAEDLRGIVTGDVTGPKRDIILANAGAAVYVAGLADSVEEGVDVAAESIDSGAAAAKLDDLCGSTADADADVESESEVEA</sequence>
<dbReference type="Gene3D" id="1.20.970.10">
    <property type="entry name" value="Transferase, Pyrimidine Nucleoside Phosphorylase, Chain C"/>
    <property type="match status" value="1"/>
</dbReference>
<dbReference type="EMBL" id="JBHSXH010000009">
    <property type="protein sequence ID" value="MFC6824322.1"/>
    <property type="molecule type" value="Genomic_DNA"/>
</dbReference>
<dbReference type="AlphaFoldDB" id="A0ABD5TXX4"/>
<dbReference type="InterPro" id="IPR000312">
    <property type="entry name" value="Glycosyl_Trfase_fam3"/>
</dbReference>
<evidence type="ECO:0000256" key="2">
    <source>
        <dbReference type="ARBA" id="ARBA00011948"/>
    </source>
</evidence>
<dbReference type="SUPFAM" id="SSF52418">
    <property type="entry name" value="Nucleoside phosphorylase/phosphoribosyltransferase catalytic domain"/>
    <property type="match status" value="1"/>
</dbReference>